<accession>A0A3D9VKW6</accession>
<keyword evidence="3" id="KW-1185">Reference proteome</keyword>
<feature type="region of interest" description="Disordered" evidence="1">
    <location>
        <begin position="159"/>
        <end position="222"/>
    </location>
</feature>
<name>A0A3D9VKW6_THECX</name>
<reference evidence="2 3" key="1">
    <citation type="submission" date="2018-08" db="EMBL/GenBank/DDBJ databases">
        <title>Sequencing the genomes of 1000 actinobacteria strains.</title>
        <authorList>
            <person name="Klenk H.-P."/>
        </authorList>
    </citation>
    <scope>NUCLEOTIDE SEQUENCE [LARGE SCALE GENOMIC DNA]</scope>
    <source>
        <strain evidence="2 3">DSM 22891</strain>
    </source>
</reference>
<feature type="region of interest" description="Disordered" evidence="1">
    <location>
        <begin position="337"/>
        <end position="381"/>
    </location>
</feature>
<feature type="compositionally biased region" description="Basic and acidic residues" evidence="1">
    <location>
        <begin position="164"/>
        <end position="178"/>
    </location>
</feature>
<dbReference type="Pfam" id="PF11382">
    <property type="entry name" value="MctB"/>
    <property type="match status" value="1"/>
</dbReference>
<sequence>MIDFRVVLASLASIFFALAVGVTLGAGPLRGDADEHLRAELRQMGAEQVTLRRQVERLERMARYHQAFASAVAPSLVKERLSGQRVVVVALPGADDATVTNVRGMLAAAGGTVTGTVRVSERWADPAQRQFLDELIKRLPARVADGASTYERAGSLAARALVTRSEDSSPTDEPRDSEQTPEPGQTPEETPGPEQVPDGEQAPATDSAGTDSAGTEGSSRPDKTAAMIIGALREGRLLQADATLSPADLAVVVAPARPGQGNEATEAWLALARALDQNSRGVVVAGGGASTRGLVADLRANAQVSAEVSTVDVADLTSGQVAVVWALVEQQHGGVGHYGAVEHTHGAAPKETPGPEPRESGTEEVGPGQAGRDQSSSEQTG</sequence>
<evidence type="ECO:0000313" key="2">
    <source>
        <dbReference type="EMBL" id="REF38021.1"/>
    </source>
</evidence>
<feature type="compositionally biased region" description="Low complexity" evidence="1">
    <location>
        <begin position="180"/>
        <end position="195"/>
    </location>
</feature>
<dbReference type="GO" id="GO:0055070">
    <property type="term" value="P:copper ion homeostasis"/>
    <property type="evidence" value="ECO:0007669"/>
    <property type="project" value="InterPro"/>
</dbReference>
<dbReference type="AlphaFoldDB" id="A0A3D9VKW6"/>
<feature type="compositionally biased region" description="Polar residues" evidence="1">
    <location>
        <begin position="372"/>
        <end position="381"/>
    </location>
</feature>
<protein>
    <submittedName>
        <fullName evidence="2">Copper transport outer membrane protein MctB</fullName>
    </submittedName>
</protein>
<organism evidence="2 3">
    <name type="scientific">Thermasporomyces composti</name>
    <dbReference type="NCBI Taxonomy" id="696763"/>
    <lineage>
        <taxon>Bacteria</taxon>
        <taxon>Bacillati</taxon>
        <taxon>Actinomycetota</taxon>
        <taxon>Actinomycetes</taxon>
        <taxon>Propionibacteriales</taxon>
        <taxon>Nocardioidaceae</taxon>
        <taxon>Thermasporomyces</taxon>
    </lineage>
</organism>
<dbReference type="EMBL" id="QTUC01000001">
    <property type="protein sequence ID" value="REF38021.1"/>
    <property type="molecule type" value="Genomic_DNA"/>
</dbReference>
<dbReference type="Proteomes" id="UP000256485">
    <property type="component" value="Unassembled WGS sequence"/>
</dbReference>
<proteinExistence type="predicted"/>
<evidence type="ECO:0000256" key="1">
    <source>
        <dbReference type="SAM" id="MobiDB-lite"/>
    </source>
</evidence>
<gene>
    <name evidence="2" type="ORF">DFJ64_3490</name>
</gene>
<comment type="caution">
    <text evidence="2">The sequence shown here is derived from an EMBL/GenBank/DDBJ whole genome shotgun (WGS) entry which is preliminary data.</text>
</comment>
<evidence type="ECO:0000313" key="3">
    <source>
        <dbReference type="Proteomes" id="UP000256485"/>
    </source>
</evidence>
<dbReference type="RefSeq" id="WP_170152657.1">
    <property type="nucleotide sequence ID" value="NZ_QTUC01000001.1"/>
</dbReference>
<dbReference type="GO" id="GO:0016020">
    <property type="term" value="C:membrane"/>
    <property type="evidence" value="ECO:0007669"/>
    <property type="project" value="InterPro"/>
</dbReference>
<feature type="compositionally biased region" description="Polar residues" evidence="1">
    <location>
        <begin position="207"/>
        <end position="218"/>
    </location>
</feature>
<dbReference type="InterPro" id="IPR021522">
    <property type="entry name" value="MctB"/>
</dbReference>